<dbReference type="Proteomes" id="UP000518878">
    <property type="component" value="Unassembled WGS sequence"/>
</dbReference>
<evidence type="ECO:0000313" key="2">
    <source>
        <dbReference type="Proteomes" id="UP000518878"/>
    </source>
</evidence>
<keyword evidence="2" id="KW-1185">Reference proteome</keyword>
<name>A0A7X5QS99_9GAMM</name>
<reference evidence="1 2" key="1">
    <citation type="journal article" date="2006" name="Int. J. Syst. Evol. Microbiol.">
        <title>Dyella yeojuensis sp. nov., isolated from greenhouse soil in Korea.</title>
        <authorList>
            <person name="Kim B.Y."/>
            <person name="Weon H.Y."/>
            <person name="Lee K.H."/>
            <person name="Seok S.J."/>
            <person name="Kwon S.W."/>
            <person name="Go S.J."/>
            <person name="Stackebrandt E."/>
        </authorList>
    </citation>
    <scope>NUCLEOTIDE SEQUENCE [LARGE SCALE GENOMIC DNA]</scope>
    <source>
        <strain evidence="1 2">DSM 17673</strain>
    </source>
</reference>
<dbReference type="RefSeq" id="WP_166698129.1">
    <property type="nucleotide sequence ID" value="NZ_JAAQTL010000001.1"/>
</dbReference>
<proteinExistence type="predicted"/>
<protein>
    <submittedName>
        <fullName evidence="1">Uncharacterized protein</fullName>
    </submittedName>
</protein>
<organism evidence="1 2">
    <name type="scientific">Luteibacter yeojuensis</name>
    <dbReference type="NCBI Taxonomy" id="345309"/>
    <lineage>
        <taxon>Bacteria</taxon>
        <taxon>Pseudomonadati</taxon>
        <taxon>Pseudomonadota</taxon>
        <taxon>Gammaproteobacteria</taxon>
        <taxon>Lysobacterales</taxon>
        <taxon>Rhodanobacteraceae</taxon>
        <taxon>Luteibacter</taxon>
    </lineage>
</organism>
<sequence>MNHAEGKAHADQLRTAQHEVWATQLQSLRRHLPDMQASREAIAHGLENLQAVPGNAARLYGSCALDALADMHATIMLALEQGRDASARALARDAIGMAVNAAYVLDEPGDEGVTSALHSHLYAQRKRFTAWQSAEPGDEQVARDLESLIVGCRMSIWYALAPGWRTVSARAHAVDLGTWVDPALAAASSTEQDVAQDILNVLQCLGEPPAARQAAQVYRKARAASDALYLEAVALRLYGCALHRMALSLGDPSAAAVAEAAIQRMDGVLADHRRLAETHRNDRTAYIASFGPFNDALSSRTSPRLRRRRA</sequence>
<evidence type="ECO:0000313" key="1">
    <source>
        <dbReference type="EMBL" id="NID14414.1"/>
    </source>
</evidence>
<dbReference type="AlphaFoldDB" id="A0A7X5QS99"/>
<dbReference type="EMBL" id="JAAQTL010000001">
    <property type="protein sequence ID" value="NID14414.1"/>
    <property type="molecule type" value="Genomic_DNA"/>
</dbReference>
<comment type="caution">
    <text evidence="1">The sequence shown here is derived from an EMBL/GenBank/DDBJ whole genome shotgun (WGS) entry which is preliminary data.</text>
</comment>
<gene>
    <name evidence="1" type="ORF">HBF32_02925</name>
</gene>
<accession>A0A7X5QS99</accession>